<gene>
    <name evidence="2" type="ORF">FNT36_08465</name>
</gene>
<dbReference type="Proteomes" id="UP000317624">
    <property type="component" value="Unassembled WGS sequence"/>
</dbReference>
<protein>
    <recommendedName>
        <fullName evidence="4">Two pore domain potassium channel family protein</fullName>
    </recommendedName>
</protein>
<organism evidence="2 3">
    <name type="scientific">Hymenobacter setariae</name>
    <dbReference type="NCBI Taxonomy" id="2594794"/>
    <lineage>
        <taxon>Bacteria</taxon>
        <taxon>Pseudomonadati</taxon>
        <taxon>Bacteroidota</taxon>
        <taxon>Cytophagia</taxon>
        <taxon>Cytophagales</taxon>
        <taxon>Hymenobacteraceae</taxon>
        <taxon>Hymenobacter</taxon>
    </lineage>
</organism>
<feature type="transmembrane region" description="Helical" evidence="1">
    <location>
        <begin position="132"/>
        <end position="152"/>
    </location>
</feature>
<keyword evidence="3" id="KW-1185">Reference proteome</keyword>
<keyword evidence="1" id="KW-0472">Membrane</keyword>
<accession>A0A558BYC0</accession>
<keyword evidence="1" id="KW-0812">Transmembrane</keyword>
<dbReference type="EMBL" id="VMRJ01000002">
    <property type="protein sequence ID" value="TVT41463.1"/>
    <property type="molecule type" value="Genomic_DNA"/>
</dbReference>
<sequence length="354" mass="39471">MSSTLEHALRILAGIAGGWLVITTVSGAIRSFVLPRNETVRLNAFVFGGVRALFDFAARRTRTYAHRDRILAHYAPVGLVALPIGWLALVGIGYTGIYLALGVDDFTKSYELSGSSLLTLGTTSEAGFAVNVFSYSEATIGLLLLTLLISYLPTIYQAFSRREIVVAQIELRAGVPATASGLLRWLGHDGNFSNDDEQWLAWEEWLVEIDESHTSLPVLAFFRSPQAGRSWVTAAGLVLDSANLLFSALDVPRSRQVELTFTAGVLALNRIHRFFNHKAETEPAELRTKEEIKEASPDRQKFAKAWQEMQEAGLPMRPDEEEAWQQYQERRQLYDHAIRFMSQLLFAPAMGSLH</sequence>
<evidence type="ECO:0000313" key="3">
    <source>
        <dbReference type="Proteomes" id="UP000317624"/>
    </source>
</evidence>
<proteinExistence type="predicted"/>
<name>A0A558BYC0_9BACT</name>
<feature type="transmembrane region" description="Helical" evidence="1">
    <location>
        <begin position="12"/>
        <end position="34"/>
    </location>
</feature>
<feature type="transmembrane region" description="Helical" evidence="1">
    <location>
        <begin position="79"/>
        <end position="101"/>
    </location>
</feature>
<dbReference type="RefSeq" id="WP_144846378.1">
    <property type="nucleotide sequence ID" value="NZ_VMRJ01000002.1"/>
</dbReference>
<evidence type="ECO:0000256" key="1">
    <source>
        <dbReference type="SAM" id="Phobius"/>
    </source>
</evidence>
<keyword evidence="1" id="KW-1133">Transmembrane helix</keyword>
<reference evidence="2 3" key="1">
    <citation type="submission" date="2019-07" db="EMBL/GenBank/DDBJ databases">
        <title>Hymenobacter sp. straun FUR1 Genome sequencing and assembly.</title>
        <authorList>
            <person name="Chhetri G."/>
        </authorList>
    </citation>
    <scope>NUCLEOTIDE SEQUENCE [LARGE SCALE GENOMIC DNA]</scope>
    <source>
        <strain evidence="2 3">Fur1</strain>
    </source>
</reference>
<dbReference type="AlphaFoldDB" id="A0A558BYC0"/>
<comment type="caution">
    <text evidence="2">The sequence shown here is derived from an EMBL/GenBank/DDBJ whole genome shotgun (WGS) entry which is preliminary data.</text>
</comment>
<dbReference type="OrthoDB" id="9785126at2"/>
<evidence type="ECO:0008006" key="4">
    <source>
        <dbReference type="Google" id="ProtNLM"/>
    </source>
</evidence>
<evidence type="ECO:0000313" key="2">
    <source>
        <dbReference type="EMBL" id="TVT41463.1"/>
    </source>
</evidence>